<keyword evidence="3" id="KW-1185">Reference proteome</keyword>
<dbReference type="EMBL" id="JBHULX010000001">
    <property type="protein sequence ID" value="MFD2589464.1"/>
    <property type="molecule type" value="Genomic_DNA"/>
</dbReference>
<sequence length="337" mass="38141">MILVTGATGLVGSHLLATLVKEELPIKALYRTEAKKEYVRHIFNYHHPQEGDSLFSAIQWIQCTLEDVPGLTDAFNDVTHVYHCAALISFDPADYKELRKTNIEGTANIVNICIQKKVQKLCYISSIATLNKGAENTNINESSEWNSEEPHSVYAITKYGAEMEVWRGNKEGLDTVIVNPGIIIGPGFYDSGSGLLFSKIHRGLSYHTPGITGYVAVSDVVKITHRLMKGNYSDERYILVSENNSYKTVFTLIAHALHKKPPHKKASVFLMKTGYYLQLIGYRLFRTKRSIFRSSIKSAFSETFYENEKIKKELTYSFEKIEASITEAANFFLEEKK</sequence>
<dbReference type="Proteomes" id="UP001597459">
    <property type="component" value="Unassembled WGS sequence"/>
</dbReference>
<dbReference type="RefSeq" id="WP_378258073.1">
    <property type="nucleotide sequence ID" value="NZ_JBHSJV010000001.1"/>
</dbReference>
<gene>
    <name evidence="2" type="ORF">ACFSTE_01385</name>
</gene>
<protein>
    <submittedName>
        <fullName evidence="2">NAD-dependent epimerase/dehydratase family protein</fullName>
    </submittedName>
</protein>
<accession>A0ABW5N5P5</accession>
<dbReference type="PANTHER" id="PTHR48079:SF6">
    <property type="entry name" value="NAD(P)-BINDING DOMAIN-CONTAINING PROTEIN-RELATED"/>
    <property type="match status" value="1"/>
</dbReference>
<comment type="caution">
    <text evidence="2">The sequence shown here is derived from an EMBL/GenBank/DDBJ whole genome shotgun (WGS) entry which is preliminary data.</text>
</comment>
<dbReference type="InterPro" id="IPR036291">
    <property type="entry name" value="NAD(P)-bd_dom_sf"/>
</dbReference>
<dbReference type="Pfam" id="PF01370">
    <property type="entry name" value="Epimerase"/>
    <property type="match status" value="1"/>
</dbReference>
<evidence type="ECO:0000313" key="2">
    <source>
        <dbReference type="EMBL" id="MFD2589464.1"/>
    </source>
</evidence>
<organism evidence="2 3">
    <name type="scientific">Aquimarina hainanensis</name>
    <dbReference type="NCBI Taxonomy" id="1578017"/>
    <lineage>
        <taxon>Bacteria</taxon>
        <taxon>Pseudomonadati</taxon>
        <taxon>Bacteroidota</taxon>
        <taxon>Flavobacteriia</taxon>
        <taxon>Flavobacteriales</taxon>
        <taxon>Flavobacteriaceae</taxon>
        <taxon>Aquimarina</taxon>
    </lineage>
</organism>
<dbReference type="PANTHER" id="PTHR48079">
    <property type="entry name" value="PROTEIN YEEZ"/>
    <property type="match status" value="1"/>
</dbReference>
<dbReference type="SUPFAM" id="SSF51735">
    <property type="entry name" value="NAD(P)-binding Rossmann-fold domains"/>
    <property type="match status" value="1"/>
</dbReference>
<proteinExistence type="predicted"/>
<dbReference type="Gene3D" id="3.40.50.720">
    <property type="entry name" value="NAD(P)-binding Rossmann-like Domain"/>
    <property type="match status" value="1"/>
</dbReference>
<dbReference type="InterPro" id="IPR051783">
    <property type="entry name" value="NAD(P)-dependent_oxidoreduct"/>
</dbReference>
<dbReference type="InterPro" id="IPR001509">
    <property type="entry name" value="Epimerase_deHydtase"/>
</dbReference>
<reference evidence="3" key="1">
    <citation type="journal article" date="2019" name="Int. J. Syst. Evol. Microbiol.">
        <title>The Global Catalogue of Microorganisms (GCM) 10K type strain sequencing project: providing services to taxonomists for standard genome sequencing and annotation.</title>
        <authorList>
            <consortium name="The Broad Institute Genomics Platform"/>
            <consortium name="The Broad Institute Genome Sequencing Center for Infectious Disease"/>
            <person name="Wu L."/>
            <person name="Ma J."/>
        </authorList>
    </citation>
    <scope>NUCLEOTIDE SEQUENCE [LARGE SCALE GENOMIC DNA]</scope>
    <source>
        <strain evidence="3">KCTC 42423</strain>
    </source>
</reference>
<evidence type="ECO:0000313" key="3">
    <source>
        <dbReference type="Proteomes" id="UP001597459"/>
    </source>
</evidence>
<feature type="domain" description="NAD-dependent epimerase/dehydratase" evidence="1">
    <location>
        <begin position="2"/>
        <end position="230"/>
    </location>
</feature>
<evidence type="ECO:0000259" key="1">
    <source>
        <dbReference type="Pfam" id="PF01370"/>
    </source>
</evidence>
<name>A0ABW5N5P5_9FLAO</name>